<dbReference type="AlphaFoldDB" id="A0A1Z4C1V4"/>
<protein>
    <submittedName>
        <fullName evidence="1">Uncharacterized protein</fullName>
    </submittedName>
</protein>
<keyword evidence="2" id="KW-1185">Reference proteome</keyword>
<reference evidence="1 2" key="1">
    <citation type="submission" date="2017-06" db="EMBL/GenBank/DDBJ databases">
        <title>Genome Sequencing of the methanotroph Methylovulum psychrotolerants str. HV10-M2 isolated from a high-altitude environment.</title>
        <authorList>
            <person name="Mateos-Rivera A."/>
        </authorList>
    </citation>
    <scope>NUCLEOTIDE SEQUENCE [LARGE SCALE GENOMIC DNA]</scope>
    <source>
        <strain evidence="1 2">HV10_M2</strain>
    </source>
</reference>
<dbReference type="KEGG" id="mpsy:CEK71_16315"/>
<gene>
    <name evidence="1" type="ORF">CEK71_16315</name>
</gene>
<name>A0A1Z4C1V4_9GAMM</name>
<sequence>MKYIEKLKSLALEFRSAIMQCDPETLPDGLQDFPHGACGDTALLLAKYLRDHECGKFDYVLGEREGYTHAWLQQGALIVDITADQFDDNDLAIFVSVDHRWHFKFKGMVENMADLDCYDEYTAGCLQAAYEKILAHVPYKPKA</sequence>
<dbReference type="OrthoDB" id="9155675at2"/>
<dbReference type="RefSeq" id="WP_088620371.1">
    <property type="nucleotide sequence ID" value="NZ_CP022129.1"/>
</dbReference>
<dbReference type="Proteomes" id="UP000197019">
    <property type="component" value="Chromosome"/>
</dbReference>
<accession>A0A1Z4C1V4</accession>
<evidence type="ECO:0000313" key="2">
    <source>
        <dbReference type="Proteomes" id="UP000197019"/>
    </source>
</evidence>
<evidence type="ECO:0000313" key="1">
    <source>
        <dbReference type="EMBL" id="ASF47499.1"/>
    </source>
</evidence>
<dbReference type="EMBL" id="CP022129">
    <property type="protein sequence ID" value="ASF47499.1"/>
    <property type="molecule type" value="Genomic_DNA"/>
</dbReference>
<organism evidence="1 2">
    <name type="scientific">Methylovulum psychrotolerans</name>
    <dbReference type="NCBI Taxonomy" id="1704499"/>
    <lineage>
        <taxon>Bacteria</taxon>
        <taxon>Pseudomonadati</taxon>
        <taxon>Pseudomonadota</taxon>
        <taxon>Gammaproteobacteria</taxon>
        <taxon>Methylococcales</taxon>
        <taxon>Methylococcaceae</taxon>
        <taxon>Methylovulum</taxon>
    </lineage>
</organism>
<proteinExistence type="predicted"/>